<evidence type="ECO:0000313" key="3">
    <source>
        <dbReference type="EMBL" id="VBB43878.1"/>
    </source>
</evidence>
<reference evidence="3" key="1">
    <citation type="submission" date="2018-07" db="EMBL/GenBank/DDBJ databases">
        <authorList>
            <consortium name="Genoscope - CEA"/>
            <person name="William W."/>
        </authorList>
    </citation>
    <scope>NUCLEOTIDE SEQUENCE</scope>
    <source>
        <strain evidence="3">IK1</strain>
    </source>
</reference>
<dbReference type="InterPro" id="IPR003010">
    <property type="entry name" value="C-N_Hydrolase"/>
</dbReference>
<dbReference type="Gene3D" id="3.60.110.10">
    <property type="entry name" value="Carbon-nitrogen hydrolase"/>
    <property type="match status" value="1"/>
</dbReference>
<name>A0A653A7E6_UNCDX</name>
<dbReference type="SUPFAM" id="SSF56317">
    <property type="entry name" value="Carbon-nitrogen hydrolase"/>
    <property type="match status" value="1"/>
</dbReference>
<gene>
    <name evidence="3" type="ORF">TRIP_B330068</name>
</gene>
<dbReference type="Pfam" id="PF00795">
    <property type="entry name" value="CN_hydrolase"/>
    <property type="match status" value="1"/>
</dbReference>
<organism evidence="3">
    <name type="scientific">Uncultured Desulfatiglans sp</name>
    <dbReference type="NCBI Taxonomy" id="1748965"/>
    <lineage>
        <taxon>Bacteria</taxon>
        <taxon>Pseudomonadati</taxon>
        <taxon>Thermodesulfobacteriota</taxon>
        <taxon>Desulfobacteria</taxon>
        <taxon>Desulfatiglandales</taxon>
        <taxon>Desulfatiglandaceae</taxon>
        <taxon>Desulfatiglans</taxon>
        <taxon>environmental samples</taxon>
    </lineage>
</organism>
<dbReference type="EMBL" id="UPXX01000027">
    <property type="protein sequence ID" value="VBB43878.1"/>
    <property type="molecule type" value="Genomic_DNA"/>
</dbReference>
<dbReference type="GO" id="GO:0016811">
    <property type="term" value="F:hydrolase activity, acting on carbon-nitrogen (but not peptide) bonds, in linear amides"/>
    <property type="evidence" value="ECO:0007669"/>
    <property type="project" value="TreeGrafter"/>
</dbReference>
<keyword evidence="1" id="KW-0378">Hydrolase</keyword>
<protein>
    <submittedName>
        <fullName evidence="3">Putative Nitrilase/cyanide hydratase and apolipoprotein N-acyltransferase</fullName>
    </submittedName>
</protein>
<sequence length="273" mass="31496">MQFPVSRCGKRRVMRVCIAQINYSSENIGRHYERITGIIEAHRSCDLIVFPELILHGHPSFERPEGFLYRKMKVVYSTISRDLYRFVERAGARVIIGELKRKGDDYFNVATYIDGGRIESYVKSHVHWTEHFVPGTRLKVFDSPFGGIGVNICFDAAFSEVWRVLALKGAWIVVNIAAVPRTFPVENMWRRFTGAAVFNQIFVVYANRPGGYFGGYSAVFGPRGERLANAGADEEVFEVEIDPARVIEWRREEDIYANRRPLLYRDITHRHRS</sequence>
<dbReference type="PANTHER" id="PTHR43674:SF2">
    <property type="entry name" value="BETA-UREIDOPROPIONASE"/>
    <property type="match status" value="1"/>
</dbReference>
<proteinExistence type="predicted"/>
<evidence type="ECO:0000256" key="1">
    <source>
        <dbReference type="ARBA" id="ARBA00022801"/>
    </source>
</evidence>
<dbReference type="AlphaFoldDB" id="A0A653A7E6"/>
<keyword evidence="3" id="KW-0012">Acyltransferase</keyword>
<dbReference type="PANTHER" id="PTHR43674">
    <property type="entry name" value="NITRILASE C965.09-RELATED"/>
    <property type="match status" value="1"/>
</dbReference>
<dbReference type="InterPro" id="IPR036526">
    <property type="entry name" value="C-N_Hydrolase_sf"/>
</dbReference>
<evidence type="ECO:0000259" key="2">
    <source>
        <dbReference type="PROSITE" id="PS50263"/>
    </source>
</evidence>
<accession>A0A653A7E6</accession>
<keyword evidence="3" id="KW-0449">Lipoprotein</keyword>
<feature type="domain" description="CN hydrolase" evidence="2">
    <location>
        <begin position="14"/>
        <end position="243"/>
    </location>
</feature>
<dbReference type="PROSITE" id="PS50263">
    <property type="entry name" value="CN_HYDROLASE"/>
    <property type="match status" value="1"/>
</dbReference>
<dbReference type="CDD" id="cd07197">
    <property type="entry name" value="nitrilase"/>
    <property type="match status" value="1"/>
</dbReference>
<keyword evidence="3" id="KW-0808">Transferase</keyword>
<dbReference type="InterPro" id="IPR050345">
    <property type="entry name" value="Aliph_Amidase/BUP"/>
</dbReference>
<dbReference type="GO" id="GO:0016746">
    <property type="term" value="F:acyltransferase activity"/>
    <property type="evidence" value="ECO:0007669"/>
    <property type="project" value="UniProtKB-KW"/>
</dbReference>